<reference evidence="1" key="1">
    <citation type="submission" date="2023-04" db="EMBL/GenBank/DDBJ databases">
        <title>Phytophthora lilii NBRC 32176.</title>
        <authorList>
            <person name="Ichikawa N."/>
            <person name="Sato H."/>
            <person name="Tonouchi N."/>
        </authorList>
    </citation>
    <scope>NUCLEOTIDE SEQUENCE</scope>
    <source>
        <strain evidence="1">NBRC 32176</strain>
    </source>
</reference>
<dbReference type="AlphaFoldDB" id="A0A9W6X8D2"/>
<proteinExistence type="predicted"/>
<comment type="caution">
    <text evidence="1">The sequence shown here is derived from an EMBL/GenBank/DDBJ whole genome shotgun (WGS) entry which is preliminary data.</text>
</comment>
<evidence type="ECO:0000313" key="2">
    <source>
        <dbReference type="Proteomes" id="UP001165083"/>
    </source>
</evidence>
<name>A0A9W6X8D2_9STRA</name>
<dbReference type="EMBL" id="BSXW01001083">
    <property type="protein sequence ID" value="GMF33511.1"/>
    <property type="molecule type" value="Genomic_DNA"/>
</dbReference>
<sequence length="305" mass="34955">MSATKFCLLMQAQYHIGLTMSSPNAAEDAKVQQVNKLTAELAERQRIKEADAPMSTTAWKILAQRLRHERLDAEERQKRLVAQIEARFTLIRDIYFRPACHGDTELSGIFCQHKRIPLEHADVATFNTFLQEMDKVHDKTCEVYSRSGLEEASETDWGYFKQWIEDGETGNYYYKSKRDMKFDLHRSSQTLWDASQLYCRQDIESTRIKGKALEILPRTSFASVELKPGHGLSVVQRSVTRRYEQSNRVIVVWRSFIEGEGVLAGIHADETGCDELTASAKGTMMKILYTTYLCISAARIIKNQP</sequence>
<protein>
    <submittedName>
        <fullName evidence="1">Unnamed protein product</fullName>
    </submittedName>
</protein>
<dbReference type="Proteomes" id="UP001165083">
    <property type="component" value="Unassembled WGS sequence"/>
</dbReference>
<gene>
    <name evidence="1" type="ORF">Plil01_001427400</name>
</gene>
<accession>A0A9W6X8D2</accession>
<keyword evidence="2" id="KW-1185">Reference proteome</keyword>
<evidence type="ECO:0000313" key="1">
    <source>
        <dbReference type="EMBL" id="GMF33511.1"/>
    </source>
</evidence>
<organism evidence="1 2">
    <name type="scientific">Phytophthora lilii</name>
    <dbReference type="NCBI Taxonomy" id="2077276"/>
    <lineage>
        <taxon>Eukaryota</taxon>
        <taxon>Sar</taxon>
        <taxon>Stramenopiles</taxon>
        <taxon>Oomycota</taxon>
        <taxon>Peronosporomycetes</taxon>
        <taxon>Peronosporales</taxon>
        <taxon>Peronosporaceae</taxon>
        <taxon>Phytophthora</taxon>
    </lineage>
</organism>